<dbReference type="EMBL" id="CBXF010000077">
    <property type="protein sequence ID" value="CDL82397.1"/>
    <property type="molecule type" value="Genomic_DNA"/>
</dbReference>
<comment type="caution">
    <text evidence="1">The sequence shown here is derived from an EMBL/GenBank/DDBJ whole genome shotgun (WGS) entry which is preliminary data.</text>
</comment>
<evidence type="ECO:0000313" key="1">
    <source>
        <dbReference type="EMBL" id="CDL82397.1"/>
    </source>
</evidence>
<reference evidence="1" key="1">
    <citation type="submission" date="2013-11" db="EMBL/GenBank/DDBJ databases">
        <title>Draft genome sequence and annotation of the entomopathogenic bacteria, Xenorhabdus cabanillasi strain JM26 and Xenorhabdus szentirmai strain DSM 16338.</title>
        <authorList>
            <person name="Gualtieri M."/>
            <person name="Ogier J.C."/>
            <person name="Pages S."/>
            <person name="Givaudan A."/>
            <person name="Gaudriault S."/>
        </authorList>
    </citation>
    <scope>NUCLEOTIDE SEQUENCE [LARGE SCALE GENOMIC DNA]</scope>
    <source>
        <strain evidence="1">DSM 16338</strain>
    </source>
</reference>
<keyword evidence="2" id="KW-1185">Reference proteome</keyword>
<dbReference type="AlphaFoldDB" id="W1IVA0"/>
<organism evidence="1 2">
    <name type="scientific">Xenorhabdus szentirmaii DSM 16338</name>
    <dbReference type="NCBI Taxonomy" id="1427518"/>
    <lineage>
        <taxon>Bacteria</taxon>
        <taxon>Pseudomonadati</taxon>
        <taxon>Pseudomonadota</taxon>
        <taxon>Gammaproteobacteria</taxon>
        <taxon>Enterobacterales</taxon>
        <taxon>Morganellaceae</taxon>
        <taxon>Xenorhabdus</taxon>
    </lineage>
</organism>
<dbReference type="Proteomes" id="UP000019202">
    <property type="component" value="Unassembled WGS sequence"/>
</dbReference>
<protein>
    <submittedName>
        <fullName evidence="1">Uncharacterized protein</fullName>
    </submittedName>
</protein>
<accession>W1IVA0</accession>
<name>W1IVA0_9GAMM</name>
<sequence length="41" mass="5185">MYLWRMNLRMDQSIEWIRKVWIRKIWIRKVALICATLSFES</sequence>
<gene>
    <name evidence="1" type="ORF">XSR1_20215</name>
</gene>
<evidence type="ECO:0000313" key="2">
    <source>
        <dbReference type="Proteomes" id="UP000019202"/>
    </source>
</evidence>
<proteinExistence type="predicted"/>